<gene>
    <name evidence="2" type="ORF">CfP315_0899</name>
</gene>
<reference evidence="2" key="1">
    <citation type="journal article" date="2023" name="ISME J.">
        <title>Emergence of putative energy parasites within Clostridia revealed by genome analysis of a novel endosymbiotic clade.</title>
        <authorList>
            <person name="Takahashi K."/>
            <person name="Kuwahara H."/>
            <person name="Horikawa Y."/>
            <person name="Izawa K."/>
            <person name="Kato D."/>
            <person name="Inagaki T."/>
            <person name="Yuki M."/>
            <person name="Ohkuma M."/>
            <person name="Hongoh Y."/>
        </authorList>
    </citation>
    <scope>NUCLEOTIDE SEQUENCE</scope>
    <source>
        <strain evidence="2">CfP3-15</strain>
    </source>
</reference>
<keyword evidence="1" id="KW-1133">Transmembrane helix</keyword>
<proteinExistence type="predicted"/>
<keyword evidence="1" id="KW-0812">Transmembrane</keyword>
<name>A0AA48IB75_9FIRM</name>
<dbReference type="AlphaFoldDB" id="A0AA48IB75"/>
<dbReference type="Proteomes" id="UP001337580">
    <property type="component" value="Chromosome"/>
</dbReference>
<protein>
    <submittedName>
        <fullName evidence="2">Uncharacterized protein</fullName>
    </submittedName>
</protein>
<sequence length="414" mass="47626">MKKENNIIDKNNRKISKNNKIISSILAVAMSCQLFVRCGGFAVIAVDKKDNYENSIVEEEYDLYDPESIPENENEKNSKKTFNSKDLVFLLLPAHLIGMFLIYRFCFNKKSGDNEGQLSSFNKSSFEQPKQRQEDIFPKFEGIIINDKINDKKQLSSSNKDTHNDKHVILQDVGTHPKNAKSNKEEKFEPFGEIESGTYENEDGFKVVYAALRSIPNVEIRNEIVGCYSSNLSKHREMRHEGASNNDRGYRGEHIDKFYFTRDRENKLNTEEFLKLRENFIEKTGGINKKNSTNFDILYDLEIALVFIYLSSSSPGGLGLLEESPLLLRKIGILALEDIINKNIEGNWSNNFLNGISFWLDRLRNGVCSHDVYVNIFSSVSTNPINLIPDTIKSLFREFLKKLPANWEKFQIKN</sequence>
<organism evidence="2">
    <name type="scientific">Candidatus Improbicoccus pseudotrichonymphae</name>
    <dbReference type="NCBI Taxonomy" id="3033792"/>
    <lineage>
        <taxon>Bacteria</taxon>
        <taxon>Bacillati</taxon>
        <taxon>Bacillota</taxon>
        <taxon>Clostridia</taxon>
        <taxon>Candidatus Improbicoccus</taxon>
    </lineage>
</organism>
<evidence type="ECO:0000313" key="2">
    <source>
        <dbReference type="EMBL" id="BED92285.1"/>
    </source>
</evidence>
<feature type="transmembrane region" description="Helical" evidence="1">
    <location>
        <begin position="87"/>
        <end position="107"/>
    </location>
</feature>
<evidence type="ECO:0000256" key="1">
    <source>
        <dbReference type="SAM" id="Phobius"/>
    </source>
</evidence>
<dbReference type="PROSITE" id="PS51257">
    <property type="entry name" value="PROKAR_LIPOPROTEIN"/>
    <property type="match status" value="1"/>
</dbReference>
<dbReference type="KEGG" id="ips:CfP315_0899"/>
<keyword evidence="1" id="KW-0472">Membrane</keyword>
<dbReference type="EMBL" id="AP027924">
    <property type="protein sequence ID" value="BED92285.1"/>
    <property type="molecule type" value="Genomic_DNA"/>
</dbReference>
<accession>A0AA48IB75</accession>
<feature type="transmembrane region" description="Helical" evidence="1">
    <location>
        <begin position="21"/>
        <end position="46"/>
    </location>
</feature>